<evidence type="ECO:0000256" key="4">
    <source>
        <dbReference type="ARBA" id="ARBA00022622"/>
    </source>
</evidence>
<sequence length="237" mass="25551">MSHRANRTEAYHTALTAAINSAIYGAGKDASKNLEHTALTGKQPANYATSCGNVGRVKESKTLAHAVACVCGTAQALSNEEPCIHSGTGNVLWEVSGLPLPDKWTTIRAACPKVTPQPLTADRIRSAVGTAATAIVTDGTHAYIGHMKTGCDGNSNTACPRLTNAAQNDGNSLTKVLWLQQLAAVAAKLDQRQKFNIALTKKKENMQTIAWQVKAFNKRSIFLKRIQHCNICDIKWR</sequence>
<evidence type="ECO:0000256" key="7">
    <source>
        <dbReference type="ARBA" id="ARBA00023180"/>
    </source>
</evidence>
<comment type="subcellular location">
    <subcellularLocation>
        <location evidence="2">Cell membrane</location>
        <topology evidence="2">Lipid-anchor</topology>
        <topology evidence="2">GPI-anchor</topology>
    </subcellularLocation>
</comment>
<keyword evidence="6" id="KW-0472">Membrane</keyword>
<dbReference type="Pfam" id="PF13206">
    <property type="entry name" value="VSG_B"/>
    <property type="match status" value="1"/>
</dbReference>
<evidence type="ECO:0000256" key="6">
    <source>
        <dbReference type="ARBA" id="ARBA00023136"/>
    </source>
</evidence>
<dbReference type="VEuPathDB" id="TriTrypDB:Tb427_000156600"/>
<dbReference type="AlphaFoldDB" id="A0A1V0FYJ1"/>
<keyword evidence="7" id="KW-0325">Glycoprotein</keyword>
<keyword evidence="3" id="KW-1003">Cell membrane</keyword>
<comment type="function">
    <text evidence="1">VSG forms a coat on the surface of the parasite. The trypanosome evades the immune response of the host by expressing a series of antigenically distinct VSGs from an estimated 1000 VSG genes.</text>
</comment>
<protein>
    <submittedName>
        <fullName evidence="10">Variant surface glycoprotein</fullName>
    </submittedName>
</protein>
<keyword evidence="5" id="KW-0732">Signal</keyword>
<keyword evidence="4" id="KW-0336">GPI-anchor</keyword>
<evidence type="ECO:0000313" key="10">
    <source>
        <dbReference type="EMBL" id="ARB50900.1"/>
    </source>
</evidence>
<evidence type="ECO:0000256" key="2">
    <source>
        <dbReference type="ARBA" id="ARBA00004609"/>
    </source>
</evidence>
<evidence type="ECO:0000256" key="5">
    <source>
        <dbReference type="ARBA" id="ARBA00022729"/>
    </source>
</evidence>
<evidence type="ECO:0000256" key="8">
    <source>
        <dbReference type="ARBA" id="ARBA00023288"/>
    </source>
</evidence>
<dbReference type="InterPro" id="IPR025932">
    <property type="entry name" value="Trypano_VSG_B_N_dom"/>
</dbReference>
<evidence type="ECO:0000259" key="9">
    <source>
        <dbReference type="Pfam" id="PF13206"/>
    </source>
</evidence>
<dbReference type="GO" id="GO:0005886">
    <property type="term" value="C:plasma membrane"/>
    <property type="evidence" value="ECO:0007669"/>
    <property type="project" value="UniProtKB-SubCell"/>
</dbReference>
<dbReference type="GO" id="GO:0098552">
    <property type="term" value="C:side of membrane"/>
    <property type="evidence" value="ECO:0007669"/>
    <property type="project" value="UniProtKB-KW"/>
</dbReference>
<evidence type="ECO:0000256" key="1">
    <source>
        <dbReference type="ARBA" id="ARBA00002523"/>
    </source>
</evidence>
<evidence type="ECO:0000256" key="3">
    <source>
        <dbReference type="ARBA" id="ARBA00022475"/>
    </source>
</evidence>
<organism evidence="10">
    <name type="scientific">Trypanosoma brucei</name>
    <dbReference type="NCBI Taxonomy" id="5691"/>
    <lineage>
        <taxon>Eukaryota</taxon>
        <taxon>Discoba</taxon>
        <taxon>Euglenozoa</taxon>
        <taxon>Kinetoplastea</taxon>
        <taxon>Metakinetoplastina</taxon>
        <taxon>Trypanosomatida</taxon>
        <taxon>Trypanosomatidae</taxon>
        <taxon>Trypanosoma</taxon>
    </lineage>
</organism>
<accession>A0A1V0FYJ1</accession>
<keyword evidence="8" id="KW-0449">Lipoprotein</keyword>
<reference evidence="10" key="1">
    <citation type="submission" date="2016-12" db="EMBL/GenBank/DDBJ databases">
        <title>Extending the VSGnome of Trypanosoma brucei strain TREU927.</title>
        <authorList>
            <person name="Cross G.A."/>
        </authorList>
    </citation>
    <scope>NUCLEOTIDE SEQUENCE</scope>
    <source>
        <strain evidence="10">Tb927.99.2019</strain>
    </source>
</reference>
<name>A0A1V0FYJ1_9TRYP</name>
<dbReference type="EMBL" id="KY404649">
    <property type="protein sequence ID" value="ARB50900.1"/>
    <property type="molecule type" value="Genomic_DNA"/>
</dbReference>
<feature type="domain" description="Trypanosome variant surface glycoprotein B-type N-terminal" evidence="9">
    <location>
        <begin position="8"/>
        <end position="206"/>
    </location>
</feature>
<proteinExistence type="predicted"/>